<comment type="caution">
    <text evidence="2">The sequence shown here is derived from an EMBL/GenBank/DDBJ whole genome shotgun (WGS) entry which is preliminary data.</text>
</comment>
<name>W9GN60_9MICO</name>
<protein>
    <submittedName>
        <fullName evidence="2">MarR family transcriptional regulator</fullName>
    </submittedName>
</protein>
<dbReference type="InterPro" id="IPR039422">
    <property type="entry name" value="MarR/SlyA-like"/>
</dbReference>
<dbReference type="RefSeq" id="WP_240474251.1">
    <property type="nucleotide sequence ID" value="NZ_AWQS01000045.1"/>
</dbReference>
<dbReference type="InterPro" id="IPR000835">
    <property type="entry name" value="HTH_MarR-typ"/>
</dbReference>
<sequence>MTRELPTPLLMFIAHRAAEGSIFTALRDAGFTDVTQAQGRLLAGIDPTGTRLTVLADRAGIAKQTATALVDKLEAAGYVQRVPDPGDGRARLVRLTGRAEAMIPVARAEEQRIEGEWAAHLGPRRMRQLREALTQLREITDPYVGQ</sequence>
<dbReference type="Pfam" id="PF12802">
    <property type="entry name" value="MarR_2"/>
    <property type="match status" value="1"/>
</dbReference>
<evidence type="ECO:0000313" key="3">
    <source>
        <dbReference type="Proteomes" id="UP000019494"/>
    </source>
</evidence>
<dbReference type="Proteomes" id="UP000019494">
    <property type="component" value="Unassembled WGS sequence"/>
</dbReference>
<accession>W9GN60</accession>
<dbReference type="GO" id="GO:0003700">
    <property type="term" value="F:DNA-binding transcription factor activity"/>
    <property type="evidence" value="ECO:0007669"/>
    <property type="project" value="InterPro"/>
</dbReference>
<dbReference type="PANTHER" id="PTHR33164">
    <property type="entry name" value="TRANSCRIPTIONAL REGULATOR, MARR FAMILY"/>
    <property type="match status" value="1"/>
</dbReference>
<reference evidence="3" key="1">
    <citation type="submission" date="2013-08" db="EMBL/GenBank/DDBJ databases">
        <title>Intrasporangium oryzae NRRL B-24470.</title>
        <authorList>
            <person name="Liu H."/>
            <person name="Wang G."/>
        </authorList>
    </citation>
    <scope>NUCLEOTIDE SEQUENCE [LARGE SCALE GENOMIC DNA]</scope>
    <source>
        <strain evidence="3">Q5-1</strain>
    </source>
</reference>
<dbReference type="PRINTS" id="PR00598">
    <property type="entry name" value="HTHMARR"/>
</dbReference>
<dbReference type="PROSITE" id="PS50995">
    <property type="entry name" value="HTH_MARR_2"/>
    <property type="match status" value="1"/>
</dbReference>
<dbReference type="InterPro" id="IPR036390">
    <property type="entry name" value="WH_DNA-bd_sf"/>
</dbReference>
<evidence type="ECO:0000313" key="2">
    <source>
        <dbReference type="EMBL" id="EWT06497.1"/>
    </source>
</evidence>
<proteinExistence type="predicted"/>
<dbReference type="EMBL" id="AWQS01000045">
    <property type="protein sequence ID" value="EWT06497.1"/>
    <property type="molecule type" value="Genomic_DNA"/>
</dbReference>
<dbReference type="AlphaFoldDB" id="W9GN60"/>
<feature type="domain" description="HTH marR-type" evidence="1">
    <location>
        <begin position="1"/>
        <end position="138"/>
    </location>
</feature>
<keyword evidence="3" id="KW-1185">Reference proteome</keyword>
<evidence type="ECO:0000259" key="1">
    <source>
        <dbReference type="PROSITE" id="PS50995"/>
    </source>
</evidence>
<organism evidence="2 3">
    <name type="scientific">Intrasporangium chromatireducens Q5-1</name>
    <dbReference type="NCBI Taxonomy" id="584657"/>
    <lineage>
        <taxon>Bacteria</taxon>
        <taxon>Bacillati</taxon>
        <taxon>Actinomycetota</taxon>
        <taxon>Actinomycetes</taxon>
        <taxon>Micrococcales</taxon>
        <taxon>Intrasporangiaceae</taxon>
        <taxon>Intrasporangium</taxon>
    </lineage>
</organism>
<dbReference type="GO" id="GO:0006950">
    <property type="term" value="P:response to stress"/>
    <property type="evidence" value="ECO:0007669"/>
    <property type="project" value="TreeGrafter"/>
</dbReference>
<dbReference type="SUPFAM" id="SSF46785">
    <property type="entry name" value="Winged helix' DNA-binding domain"/>
    <property type="match status" value="1"/>
</dbReference>
<dbReference type="Gene3D" id="1.10.10.10">
    <property type="entry name" value="Winged helix-like DNA-binding domain superfamily/Winged helix DNA-binding domain"/>
    <property type="match status" value="1"/>
</dbReference>
<dbReference type="PANTHER" id="PTHR33164:SF99">
    <property type="entry name" value="MARR FAMILY REGULATORY PROTEIN"/>
    <property type="match status" value="1"/>
</dbReference>
<dbReference type="SMART" id="SM00347">
    <property type="entry name" value="HTH_MARR"/>
    <property type="match status" value="1"/>
</dbReference>
<gene>
    <name evidence="2" type="ORF">N864_20925</name>
</gene>
<dbReference type="InterPro" id="IPR036388">
    <property type="entry name" value="WH-like_DNA-bd_sf"/>
</dbReference>